<accession>A0A942T673</accession>
<dbReference type="PANTHER" id="PTHR42870:SF1">
    <property type="entry name" value="NON-SPECIFIC LIPID-TRANSFER PROTEIN-LIKE 2"/>
    <property type="match status" value="1"/>
</dbReference>
<dbReference type="InterPro" id="IPR055140">
    <property type="entry name" value="Thiolase_C_2"/>
</dbReference>
<evidence type="ECO:0000313" key="4">
    <source>
        <dbReference type="EMBL" id="MCH6267569.1"/>
    </source>
</evidence>
<dbReference type="EMBL" id="JAGYPE010000006">
    <property type="protein sequence ID" value="MBS4186017.1"/>
    <property type="molecule type" value="Genomic_DNA"/>
</dbReference>
<feature type="domain" description="Thiolase C-terminal" evidence="2">
    <location>
        <begin position="277"/>
        <end position="410"/>
    </location>
</feature>
<dbReference type="InterPro" id="IPR020616">
    <property type="entry name" value="Thiolase_N"/>
</dbReference>
<protein>
    <submittedName>
        <fullName evidence="3">Acetyl-CoA acetyltransferase</fullName>
    </submittedName>
</protein>
<evidence type="ECO:0000313" key="5">
    <source>
        <dbReference type="Proteomes" id="UP000677265"/>
    </source>
</evidence>
<dbReference type="Pfam" id="PF22691">
    <property type="entry name" value="Thiolase_C_1"/>
    <property type="match status" value="1"/>
</dbReference>
<dbReference type="InterPro" id="IPR016039">
    <property type="entry name" value="Thiolase-like"/>
</dbReference>
<dbReference type="GO" id="GO:0016747">
    <property type="term" value="F:acyltransferase activity, transferring groups other than amino-acyl groups"/>
    <property type="evidence" value="ECO:0007669"/>
    <property type="project" value="InterPro"/>
</dbReference>
<dbReference type="EMBL" id="JAGYPE020000038">
    <property type="protein sequence ID" value="MCH6267569.1"/>
    <property type="molecule type" value="Genomic_DNA"/>
</dbReference>
<dbReference type="Proteomes" id="UP000677265">
    <property type="component" value="Unassembled WGS sequence"/>
</dbReference>
<gene>
    <name evidence="4" type="ORF">KHB02_018785</name>
    <name evidence="3" type="ORF">KHB02_32000</name>
</gene>
<dbReference type="Gene3D" id="3.40.47.10">
    <property type="match status" value="1"/>
</dbReference>
<dbReference type="PANTHER" id="PTHR42870">
    <property type="entry name" value="ACETYL-COA C-ACETYLTRANSFERASE"/>
    <property type="match status" value="1"/>
</dbReference>
<proteinExistence type="predicted"/>
<comment type="caution">
    <text evidence="3">The sequence shown here is derived from an EMBL/GenBank/DDBJ whole genome shotgun (WGS) entry which is preliminary data.</text>
</comment>
<evidence type="ECO:0000259" key="1">
    <source>
        <dbReference type="Pfam" id="PF00108"/>
    </source>
</evidence>
<dbReference type="RefSeq" id="WP_213145817.1">
    <property type="nucleotide sequence ID" value="NZ_JAGYPE020000038.1"/>
</dbReference>
<dbReference type="SUPFAM" id="SSF53901">
    <property type="entry name" value="Thiolase-like"/>
    <property type="match status" value="2"/>
</dbReference>
<dbReference type="NCBIfam" id="NF004936">
    <property type="entry name" value="PRK06289.1"/>
    <property type="match status" value="1"/>
</dbReference>
<dbReference type="PIRSF" id="PIRSF000429">
    <property type="entry name" value="Ac-CoA_Ac_transf"/>
    <property type="match status" value="1"/>
</dbReference>
<dbReference type="InterPro" id="IPR002155">
    <property type="entry name" value="Thiolase"/>
</dbReference>
<dbReference type="CDD" id="cd00829">
    <property type="entry name" value="SCP-x_thiolase"/>
    <property type="match status" value="1"/>
</dbReference>
<sequence length="411" mass="45111">MMNTSKVYVLGGYQTDFSKNWAREEKDIFDLLKSSVEGALESTTIDPSEVEVCHIGNFIGELGSKQGQLGGLFASIHPAFSGIPASRHEAACASGSIAVLAAAADIESGRYDLACVTGVELLRNVSGEQAADNLGVACWTGREAQDATYPWPYLFNRLIDVYDERYGIRYEHIAEIAKINLDNAKRNPNAQTRKWQFNEYSFLENDEHNHVIEGRVRRQDCGQVTDGGATIFLSSEKYAKAYAERLQIPFESIPVIKGWGHKTAPMLLEDKIKESAEQRYVFPHVRKAIEDMFDRAGLRGVDDIDAIETHDCFSITEYMAIDHFGITEPGENWKAIESGDIAFNGRIPINPSGGLIGLGHPVGATGIRMVLDAYKQVTGTAGSYQVKDAKNVATLNIGGSTTTTVCFVIGR</sequence>
<feature type="domain" description="Thiolase N-terminal" evidence="1">
    <location>
        <begin position="7"/>
        <end position="191"/>
    </location>
</feature>
<reference evidence="3" key="1">
    <citation type="submission" date="2021-05" db="EMBL/GenBank/DDBJ databases">
        <title>Novel Bacillus species.</title>
        <authorList>
            <person name="Liu G."/>
        </authorList>
    </citation>
    <scope>NUCLEOTIDE SEQUENCE</scope>
    <source>
        <strain evidence="3 5">FJAT-50051</strain>
    </source>
</reference>
<name>A0A942T673_9BACI</name>
<keyword evidence="5" id="KW-1185">Reference proteome</keyword>
<evidence type="ECO:0000313" key="3">
    <source>
        <dbReference type="EMBL" id="MBS4186017.1"/>
    </source>
</evidence>
<evidence type="ECO:0000259" key="2">
    <source>
        <dbReference type="Pfam" id="PF22691"/>
    </source>
</evidence>
<organism evidence="3">
    <name type="scientific">Neobacillus citreus</name>
    <dbReference type="NCBI Taxonomy" id="2833578"/>
    <lineage>
        <taxon>Bacteria</taxon>
        <taxon>Bacillati</taxon>
        <taxon>Bacillota</taxon>
        <taxon>Bacilli</taxon>
        <taxon>Bacillales</taxon>
        <taxon>Bacillaceae</taxon>
        <taxon>Neobacillus</taxon>
    </lineage>
</organism>
<dbReference type="Pfam" id="PF00108">
    <property type="entry name" value="Thiolase_N"/>
    <property type="match status" value="1"/>
</dbReference>
<dbReference type="AlphaFoldDB" id="A0A942T673"/>